<dbReference type="RefSeq" id="WP_160888214.1">
    <property type="nucleotide sequence ID" value="NZ_WURB01000036.1"/>
</dbReference>
<dbReference type="Proteomes" id="UP000436483">
    <property type="component" value="Unassembled WGS sequence"/>
</dbReference>
<comment type="caution">
    <text evidence="2">The sequence shown here is derived from an EMBL/GenBank/DDBJ whole genome shotgun (WGS) entry which is preliminary data.</text>
</comment>
<protein>
    <submittedName>
        <fullName evidence="2">Uncharacterized protein</fullName>
    </submittedName>
</protein>
<feature type="compositionally biased region" description="Basic and acidic residues" evidence="1">
    <location>
        <begin position="92"/>
        <end position="108"/>
    </location>
</feature>
<keyword evidence="3" id="KW-1185">Reference proteome</keyword>
<gene>
    <name evidence="2" type="ORF">GR328_24170</name>
</gene>
<evidence type="ECO:0000256" key="1">
    <source>
        <dbReference type="SAM" id="MobiDB-lite"/>
    </source>
</evidence>
<sequence length="108" mass="11350">MFSILRFILIVGVIFYYSPVRDHGESPDPTLDSAAPGHTEHAGPVAPPLPSDGAPGHLEAVWQALPDSAKQAVVEKILAASGLTSAAPKPSDTLRPEDRAPSPHEPRG</sequence>
<feature type="region of interest" description="Disordered" evidence="1">
    <location>
        <begin position="23"/>
        <end position="57"/>
    </location>
</feature>
<organism evidence="2 3">
    <name type="scientific">Microvirga makkahensis</name>
    <dbReference type="NCBI Taxonomy" id="1128670"/>
    <lineage>
        <taxon>Bacteria</taxon>
        <taxon>Pseudomonadati</taxon>
        <taxon>Pseudomonadota</taxon>
        <taxon>Alphaproteobacteria</taxon>
        <taxon>Hyphomicrobiales</taxon>
        <taxon>Methylobacteriaceae</taxon>
        <taxon>Microvirga</taxon>
    </lineage>
</organism>
<proteinExistence type="predicted"/>
<dbReference type="EMBL" id="WURB01000036">
    <property type="protein sequence ID" value="MXQ14490.1"/>
    <property type="molecule type" value="Genomic_DNA"/>
</dbReference>
<name>A0A7X3MWV8_9HYPH</name>
<reference evidence="2 3" key="1">
    <citation type="submission" date="2019-12" db="EMBL/GenBank/DDBJ databases">
        <authorList>
            <person name="Yuan C.-G."/>
        </authorList>
    </citation>
    <scope>NUCLEOTIDE SEQUENCE [LARGE SCALE GENOMIC DNA]</scope>
    <source>
        <strain evidence="2 3">KCTC 23863</strain>
    </source>
</reference>
<reference evidence="2 3" key="2">
    <citation type="submission" date="2020-01" db="EMBL/GenBank/DDBJ databases">
        <title>Microvirga sp. nov., an arsenate reduction bacterium isolated from Tibet hotspring sediments.</title>
        <authorList>
            <person name="Xian W.-D."/>
            <person name="Li W.-J."/>
        </authorList>
    </citation>
    <scope>NUCLEOTIDE SEQUENCE [LARGE SCALE GENOMIC DNA]</scope>
    <source>
        <strain evidence="2 3">KCTC 23863</strain>
    </source>
</reference>
<evidence type="ECO:0000313" key="2">
    <source>
        <dbReference type="EMBL" id="MXQ14490.1"/>
    </source>
</evidence>
<dbReference type="OrthoDB" id="8019520at2"/>
<evidence type="ECO:0000313" key="3">
    <source>
        <dbReference type="Proteomes" id="UP000436483"/>
    </source>
</evidence>
<feature type="region of interest" description="Disordered" evidence="1">
    <location>
        <begin position="81"/>
        <end position="108"/>
    </location>
</feature>
<accession>A0A7X3MWV8</accession>
<dbReference type="AlphaFoldDB" id="A0A7X3MWV8"/>